<dbReference type="OrthoDB" id="1731983at2759"/>
<reference evidence="3" key="1">
    <citation type="journal article" date="2021" name="Nat. Commun.">
        <title>Genetic determinants of endophytism in the Arabidopsis root mycobiome.</title>
        <authorList>
            <person name="Mesny F."/>
            <person name="Miyauchi S."/>
            <person name="Thiergart T."/>
            <person name="Pickel B."/>
            <person name="Atanasova L."/>
            <person name="Karlsson M."/>
            <person name="Huettel B."/>
            <person name="Barry K.W."/>
            <person name="Haridas S."/>
            <person name="Chen C."/>
            <person name="Bauer D."/>
            <person name="Andreopoulos W."/>
            <person name="Pangilinan J."/>
            <person name="LaButti K."/>
            <person name="Riley R."/>
            <person name="Lipzen A."/>
            <person name="Clum A."/>
            <person name="Drula E."/>
            <person name="Henrissat B."/>
            <person name="Kohler A."/>
            <person name="Grigoriev I.V."/>
            <person name="Martin F.M."/>
            <person name="Hacquard S."/>
        </authorList>
    </citation>
    <scope>NUCLEOTIDE SEQUENCE</scope>
    <source>
        <strain evidence="3">MPI-CAGE-AT-0021</strain>
    </source>
</reference>
<comment type="caution">
    <text evidence="3">The sequence shown here is derived from an EMBL/GenBank/DDBJ whole genome shotgun (WGS) entry which is preliminary data.</text>
</comment>
<dbReference type="EMBL" id="JAGMUU010000010">
    <property type="protein sequence ID" value="KAH7144191.1"/>
    <property type="molecule type" value="Genomic_DNA"/>
</dbReference>
<dbReference type="Proteomes" id="UP000717696">
    <property type="component" value="Unassembled WGS sequence"/>
</dbReference>
<feature type="region of interest" description="Disordered" evidence="1">
    <location>
        <begin position="303"/>
        <end position="330"/>
    </location>
</feature>
<evidence type="ECO:0000259" key="2">
    <source>
        <dbReference type="Pfam" id="PF22917"/>
    </source>
</evidence>
<gene>
    <name evidence="3" type="ORF">B0J13DRAFT_607607</name>
</gene>
<proteinExistence type="predicted"/>
<dbReference type="InterPro" id="IPR036291">
    <property type="entry name" value="NAD(P)-bd_dom_sf"/>
</dbReference>
<dbReference type="Gene3D" id="3.40.50.720">
    <property type="entry name" value="NAD(P)-binding Rossmann-like Domain"/>
    <property type="match status" value="1"/>
</dbReference>
<accession>A0A9P9ETA7</accession>
<evidence type="ECO:0000313" key="3">
    <source>
        <dbReference type="EMBL" id="KAH7144191.1"/>
    </source>
</evidence>
<evidence type="ECO:0000256" key="1">
    <source>
        <dbReference type="SAM" id="MobiDB-lite"/>
    </source>
</evidence>
<protein>
    <submittedName>
        <fullName evidence="3">NAD dependent epimerase/dehydratase</fullName>
    </submittedName>
</protein>
<dbReference type="CDD" id="cd08948">
    <property type="entry name" value="5beta-POR_like_SDR_a"/>
    <property type="match status" value="1"/>
</dbReference>
<keyword evidence="4" id="KW-1185">Reference proteome</keyword>
<dbReference type="InterPro" id="IPR055222">
    <property type="entry name" value="PRISE-like_Rossmann-fold"/>
</dbReference>
<dbReference type="PANTHER" id="PTHR32487:SF29">
    <property type="entry name" value="NAD-DEPENDENT EPIMERASE_DEHYDRATASE DOMAIN-CONTAINING PROTEIN"/>
    <property type="match status" value="1"/>
</dbReference>
<dbReference type="SUPFAM" id="SSF51735">
    <property type="entry name" value="NAD(P)-binding Rossmann-fold domains"/>
    <property type="match status" value="1"/>
</dbReference>
<dbReference type="AlphaFoldDB" id="A0A9P9ETA7"/>
<feature type="domain" description="PRISE-like Rossmann-fold" evidence="2">
    <location>
        <begin position="29"/>
        <end position="316"/>
    </location>
</feature>
<name>A0A9P9ETA7_9HYPO</name>
<evidence type="ECO:0000313" key="4">
    <source>
        <dbReference type="Proteomes" id="UP000717696"/>
    </source>
</evidence>
<sequence>MSSSSSYLRQIGIYRNLPTFNDSIEGLTAIITGANGVSGFNTMRALLDSPKRWRTIFCLSRRPPPEEMMALLSPEARSRIEFVTCDFLEEPASIAESMKKAGVRADHVFFYSYIHKDWSEAEALVESNVSLLKNFLAALELADIIPGRFVLQTGGKNYGMHIGRVRAPLIESDPQPRHLQPNFYYHQEDLLKSFCKKHGTSWNVIMPCAVIGTSLQAAMNMFYLFGVYAAVQAHKGESLVFGGDWEAWQFEFYHCSARMTGYLTEWAALETDCGNENFNTQDGGPLVWERFFPELARWFGATGVTPPPDNESDVPTKIEGKSGKQAPLGYGPPLSSKTRFNLQDWAQDEENATAWRDIMRDSEGKVTHDPFADSQAFSMTLFANLRFGSPCLNKARRLGWTGFVDTTESIFETFQEMGVLGMLPGMQVQSARPMC</sequence>
<dbReference type="PANTHER" id="PTHR32487">
    <property type="entry name" value="3-OXO-DELTA(4,5)-STEROID 5-BETA-REDUCTASE"/>
    <property type="match status" value="1"/>
</dbReference>
<organism evidence="3 4">
    <name type="scientific">Dactylonectria estremocensis</name>
    <dbReference type="NCBI Taxonomy" id="1079267"/>
    <lineage>
        <taxon>Eukaryota</taxon>
        <taxon>Fungi</taxon>
        <taxon>Dikarya</taxon>
        <taxon>Ascomycota</taxon>
        <taxon>Pezizomycotina</taxon>
        <taxon>Sordariomycetes</taxon>
        <taxon>Hypocreomycetidae</taxon>
        <taxon>Hypocreales</taxon>
        <taxon>Nectriaceae</taxon>
        <taxon>Dactylonectria</taxon>
    </lineage>
</organism>
<dbReference type="Pfam" id="PF22917">
    <property type="entry name" value="PRISE"/>
    <property type="match status" value="1"/>
</dbReference>